<evidence type="ECO:0000256" key="1">
    <source>
        <dbReference type="SAM" id="MobiDB-lite"/>
    </source>
</evidence>
<feature type="compositionally biased region" description="Polar residues" evidence="1">
    <location>
        <begin position="947"/>
        <end position="970"/>
    </location>
</feature>
<feature type="compositionally biased region" description="Polar residues" evidence="1">
    <location>
        <begin position="213"/>
        <end position="230"/>
    </location>
</feature>
<feature type="region of interest" description="Disordered" evidence="1">
    <location>
        <begin position="897"/>
        <end position="922"/>
    </location>
</feature>
<name>A0A3D8RG96_9HELO</name>
<dbReference type="Proteomes" id="UP000256645">
    <property type="component" value="Unassembled WGS sequence"/>
</dbReference>
<feature type="compositionally biased region" description="Polar residues" evidence="1">
    <location>
        <begin position="794"/>
        <end position="803"/>
    </location>
</feature>
<feature type="compositionally biased region" description="Polar residues" evidence="1">
    <location>
        <begin position="754"/>
        <end position="780"/>
    </location>
</feature>
<dbReference type="EMBL" id="PDLM01000007">
    <property type="protein sequence ID" value="RDW73062.1"/>
    <property type="molecule type" value="Genomic_DNA"/>
</dbReference>
<feature type="compositionally biased region" description="Basic and acidic residues" evidence="1">
    <location>
        <begin position="346"/>
        <end position="356"/>
    </location>
</feature>
<feature type="region of interest" description="Disordered" evidence="1">
    <location>
        <begin position="706"/>
        <end position="875"/>
    </location>
</feature>
<feature type="region of interest" description="Disordered" evidence="1">
    <location>
        <begin position="206"/>
        <end position="246"/>
    </location>
</feature>
<dbReference type="OrthoDB" id="10343891at2759"/>
<feature type="compositionally biased region" description="Basic and acidic residues" evidence="1">
    <location>
        <begin position="597"/>
        <end position="608"/>
    </location>
</feature>
<feature type="region of interest" description="Disordered" evidence="1">
    <location>
        <begin position="474"/>
        <end position="503"/>
    </location>
</feature>
<protein>
    <submittedName>
        <fullName evidence="2">Uncharacterized protein</fullName>
    </submittedName>
</protein>
<feature type="compositionally biased region" description="Polar residues" evidence="1">
    <location>
        <begin position="398"/>
        <end position="411"/>
    </location>
</feature>
<feature type="region of interest" description="Disordered" evidence="1">
    <location>
        <begin position="273"/>
        <end position="315"/>
    </location>
</feature>
<feature type="region of interest" description="Disordered" evidence="1">
    <location>
        <begin position="940"/>
        <end position="970"/>
    </location>
</feature>
<gene>
    <name evidence="2" type="ORF">BP6252_06969</name>
</gene>
<proteinExistence type="predicted"/>
<feature type="compositionally biased region" description="Basic and acidic residues" evidence="1">
    <location>
        <begin position="848"/>
        <end position="875"/>
    </location>
</feature>
<feature type="region of interest" description="Disordered" evidence="1">
    <location>
        <begin position="593"/>
        <end position="685"/>
    </location>
</feature>
<feature type="region of interest" description="Disordered" evidence="1">
    <location>
        <begin position="337"/>
        <end position="370"/>
    </location>
</feature>
<sequence length="1071" mass="116950">MASTMRIHVGALQDKTSKHGNLKLLTREQHQQQESKDCCSFINSPIAAVARLHPSEVTSDRKPPKHIRELFTTPHRRKLLELNGLIPNENEELAYFRLNSISPLQVQELRARKAVSSLRVAVGLPPGDVTPLEALFLDDWEVSMAMDSFDTEDAFPTFQDEATTAEDCERDDECTLNSITQAEEPIGCAMDADIANAISADNTTSAEVPISADSPTGNASTTTVHNTSSEGAGASVRPIDHSAHPRMISEYEASSSGKERMPEKKPIVVSLKSPINKNKALPPTPQCNAIPKLSPMEKDLPAKPVLRPQHSPPKRLSILDATDFEAKSSTFTSRFQILTPTNSTDGSDKNTAKAESLRSSSSNSSLKSDYSGKTHIAQAVTMHRAVPRLITITKPRATRTSLMRQSINRSPSVEERNSRGHALKAGPAKQRPASTSQLTNKNGSPAQRFNKPHSTAMTIANVSNKADLLGKKVRFSDQTSSSSSPVVDDDESPPRGLTDFPSGSTIHEFVADYNGSNRNDWSSRYSNGYGMGMKKSSDAEKYIMGSKSSDPTNQSTPVLGHGILRRDFAVTPTDSTVNHNTARRQAKVQAQLNTRQVDSRDQTNKRESFITGSTSTHVGAGLRKPSRIPRRSGGLEITRQEMTRARTAAKQPTGMPGTSTPSNMSSHPPRTSSLPNSPTNIVHSSSAAAPQPLVADTPVNLPNQTVADRLSRPTNASAARQTSSRFSLHQRGKSSVHAKQSPVKNAGLPKIKKATSSQTVPKAPTISSMSKLRNGWTSRARSLIGRRRYHSDRPQLNINNDESISGHPPSSTPTSAALTSSQKSGTNHENRYMLDSPAKQMMAGTKSDPVRPHDTEPEDKMANENSERNRQEDNAATRAYVETNAARIDTARQAIGLAPGDESDEDDDPETPPPANDGPRGHYAEAVEETDDDELIESTEHDEDEQVNTIDSSSATHQDATNNNEPENSAHFQDYHMEHPMLTEMYDSMFRITEEALHRVIAISQRLEPGHYRDQAAVAIKHIGSVMVAARERRIDNIQWNLKTAKTIVGVTESATFVIEAFEALAQELNV</sequence>
<accession>A0A3D8RG96</accession>
<feature type="compositionally biased region" description="Polar residues" evidence="1">
    <location>
        <begin position="432"/>
        <end position="454"/>
    </location>
</feature>
<evidence type="ECO:0000313" key="2">
    <source>
        <dbReference type="EMBL" id="RDW73062.1"/>
    </source>
</evidence>
<comment type="caution">
    <text evidence="2">The sequence shown here is derived from an EMBL/GenBank/DDBJ whole genome shotgun (WGS) entry which is preliminary data.</text>
</comment>
<reference evidence="2 3" key="1">
    <citation type="journal article" date="2018" name="IMA Fungus">
        <title>IMA Genome-F 9: Draft genome sequence of Annulohypoxylon stygium, Aspergillus mulundensis, Berkeleyomyces basicola (syn. Thielaviopsis basicola), Ceratocystis smalleyi, two Cercospora beticola strains, Coleophoma cylindrospora, Fusarium fracticaudum, Phialophora cf. hyalina, and Morchella septimelata.</title>
        <authorList>
            <person name="Wingfield B.D."/>
            <person name="Bills G.F."/>
            <person name="Dong Y."/>
            <person name="Huang W."/>
            <person name="Nel W.J."/>
            <person name="Swalarsk-Parry B.S."/>
            <person name="Vaghefi N."/>
            <person name="Wilken P.M."/>
            <person name="An Z."/>
            <person name="de Beer Z.W."/>
            <person name="De Vos L."/>
            <person name="Chen L."/>
            <person name="Duong T.A."/>
            <person name="Gao Y."/>
            <person name="Hammerbacher A."/>
            <person name="Kikkert J.R."/>
            <person name="Li Y."/>
            <person name="Li H."/>
            <person name="Li K."/>
            <person name="Li Q."/>
            <person name="Liu X."/>
            <person name="Ma X."/>
            <person name="Naidoo K."/>
            <person name="Pethybridge S.J."/>
            <person name="Sun J."/>
            <person name="Steenkamp E.T."/>
            <person name="van der Nest M.A."/>
            <person name="van Wyk S."/>
            <person name="Wingfield M.J."/>
            <person name="Xiong C."/>
            <person name="Yue Q."/>
            <person name="Zhang X."/>
        </authorList>
    </citation>
    <scope>NUCLEOTIDE SEQUENCE [LARGE SCALE GENOMIC DNA]</scope>
    <source>
        <strain evidence="2 3">BP6252</strain>
    </source>
</reference>
<feature type="compositionally biased region" description="Polar residues" evidence="1">
    <location>
        <begin position="656"/>
        <end position="685"/>
    </location>
</feature>
<feature type="compositionally biased region" description="Acidic residues" evidence="1">
    <location>
        <begin position="901"/>
        <end position="910"/>
    </location>
</feature>
<dbReference type="AlphaFoldDB" id="A0A3D8RG96"/>
<evidence type="ECO:0000313" key="3">
    <source>
        <dbReference type="Proteomes" id="UP000256645"/>
    </source>
</evidence>
<feature type="compositionally biased region" description="Polar residues" evidence="1">
    <location>
        <begin position="706"/>
        <end position="727"/>
    </location>
</feature>
<organism evidence="2 3">
    <name type="scientific">Coleophoma cylindrospora</name>
    <dbReference type="NCBI Taxonomy" id="1849047"/>
    <lineage>
        <taxon>Eukaryota</taxon>
        <taxon>Fungi</taxon>
        <taxon>Dikarya</taxon>
        <taxon>Ascomycota</taxon>
        <taxon>Pezizomycotina</taxon>
        <taxon>Leotiomycetes</taxon>
        <taxon>Helotiales</taxon>
        <taxon>Dermateaceae</taxon>
        <taxon>Coleophoma</taxon>
    </lineage>
</organism>
<feature type="region of interest" description="Disordered" evidence="1">
    <location>
        <begin position="390"/>
        <end position="454"/>
    </location>
</feature>
<keyword evidence="3" id="KW-1185">Reference proteome</keyword>
<feature type="compositionally biased region" description="Low complexity" evidence="1">
    <location>
        <begin position="808"/>
        <end position="821"/>
    </location>
</feature>
<feature type="compositionally biased region" description="Low complexity" evidence="1">
    <location>
        <begin position="357"/>
        <end position="370"/>
    </location>
</feature>